<dbReference type="OrthoDB" id="5181849at2"/>
<sequence>MVTLPEPDKREIITRAPFLTEGIGEMVAHLLHGDARIDVLIKPFETDMYASFDLVPKEARRLAAELVRIADVAQQAMWTPKLLAHVRERYLPGATDVEIIERLNRLAERDGGFELMRPGVLHPEDGYTLRSQAHSEVVDRVAGVLSEAGVTLGELESVVADLRKIQRAETEDAS</sequence>
<evidence type="ECO:0000313" key="1">
    <source>
        <dbReference type="EMBL" id="RIQ21058.1"/>
    </source>
</evidence>
<dbReference type="AlphaFoldDB" id="A0A418KPL8"/>
<dbReference type="EMBL" id="QUAL01000154">
    <property type="protein sequence ID" value="RIQ21058.1"/>
    <property type="molecule type" value="Genomic_DNA"/>
</dbReference>
<protein>
    <submittedName>
        <fullName evidence="1">Uncharacterized protein</fullName>
    </submittedName>
</protein>
<accession>A0A418KPL8</accession>
<organism evidence="1 2">
    <name type="scientific">Jiangella rhizosphaerae</name>
    <dbReference type="NCBI Taxonomy" id="2293569"/>
    <lineage>
        <taxon>Bacteria</taxon>
        <taxon>Bacillati</taxon>
        <taxon>Actinomycetota</taxon>
        <taxon>Actinomycetes</taxon>
        <taxon>Jiangellales</taxon>
        <taxon>Jiangellaceae</taxon>
        <taxon>Jiangella</taxon>
    </lineage>
</organism>
<name>A0A418KPL8_9ACTN</name>
<comment type="caution">
    <text evidence="1">The sequence shown here is derived from an EMBL/GenBank/DDBJ whole genome shotgun (WGS) entry which is preliminary data.</text>
</comment>
<keyword evidence="2" id="KW-1185">Reference proteome</keyword>
<dbReference type="RefSeq" id="WP_119660853.1">
    <property type="nucleotide sequence ID" value="NZ_QUAL01000154.1"/>
</dbReference>
<reference evidence="1 2" key="1">
    <citation type="submission" date="2018-09" db="EMBL/GenBank/DDBJ databases">
        <title>Isolation, diversity and antifungal activity of actinobacteria from wheat.</title>
        <authorList>
            <person name="Han C."/>
        </authorList>
    </citation>
    <scope>NUCLEOTIDE SEQUENCE [LARGE SCALE GENOMIC DNA]</scope>
    <source>
        <strain evidence="1 2">NEAU-YY265</strain>
    </source>
</reference>
<gene>
    <name evidence="1" type="ORF">DY240_16015</name>
</gene>
<dbReference type="Proteomes" id="UP000284057">
    <property type="component" value="Unassembled WGS sequence"/>
</dbReference>
<proteinExistence type="predicted"/>
<evidence type="ECO:0000313" key="2">
    <source>
        <dbReference type="Proteomes" id="UP000284057"/>
    </source>
</evidence>